<keyword evidence="1" id="KW-0732">Signal</keyword>
<sequence length="926" mass="96606">MTSWIGQPAILLLLTQLLMTGSLNVAGYVYTGPGNQQGGRRPLPRGSPSIAKKRRVACVFQTEFDWCYLVDDRTRCPFETYGPEEFAGLVASSAAPSYIRNLWRIFTAASGGQFVVGRRDDAATRILFNDADSLICFLRLQNDSAPLTGAATLPLSARAAANGGGGGGGGGGPLVVSATLDPVMNVCVFADADAATRGDYNFGSWMAAALTLRLNAELSAARKALGSQEMYGDLQATLVTRTGPLTDLPCGCRTVAEYLNAADAVVSGPSDLPSPGEGFLAEHCLQRVSLAVAAEYHAGVCGQRGSRTASFLCKPAAPKYDDDISSPPTTAALPPPPPAVPPPPLATCHQACYPDQAAATGCIFKFYTAAQWGSLSASSPASAVLDNSWPWLTRNGPFYLGAGGEDRTGPSFEFADRRALQCFIRTQLTATPPDAAYGLPLGHSIPVASPGTWSSSIAGALPSSAATGSGMTAGCTFAFNVSSYGPWVAHILALKLNVLLQPVLSPGSSTAAAPKLGDFVFSQYGGTACACLSVNEVLRRAEAAITGWRLPGMPKLGLNGPIWLYGDCAKAAASQYANGACNWEDPCPVRQLYDTASMADVTPTSEAAAVLSAFWLYILEELFPADLVFVLGSPTGSGTERHIEFPSATSLQCFVRMQLNRSDVLLPYGGPAEPSPAVPIVRPLRTVLPFDAEVDASVGRCVLAATWMQELYYGPYMADVLALKVNVALSRVRAGGGGGSGSESGSNYGRKPAGRFKLNVARFGNGWQPGDGGVDTAPCWCRTVSEVLAWADNFVGGEPNSTLMDALTAGACAAALMKVYGTRTCSTTPGPGLLCADDWELAAPLYPFDSGVAAAIEPSYRPSQRSNASVAASVGASRYAVPACRTARPVVFSLPSGPTSVTSPIARKPTAADLPTIEIKITGRAS</sequence>
<dbReference type="InParanoid" id="D8UEV8"/>
<evidence type="ECO:0000256" key="1">
    <source>
        <dbReference type="SAM" id="SignalP"/>
    </source>
</evidence>
<reference evidence="2 3" key="1">
    <citation type="journal article" date="2010" name="Science">
        <title>Genomic analysis of organismal complexity in the multicellular green alga Volvox carteri.</title>
        <authorList>
            <person name="Prochnik S.E."/>
            <person name="Umen J."/>
            <person name="Nedelcu A.M."/>
            <person name="Hallmann A."/>
            <person name="Miller S.M."/>
            <person name="Nishii I."/>
            <person name="Ferris P."/>
            <person name="Kuo A."/>
            <person name="Mitros T."/>
            <person name="Fritz-Laylin L.K."/>
            <person name="Hellsten U."/>
            <person name="Chapman J."/>
            <person name="Simakov O."/>
            <person name="Rensing S.A."/>
            <person name="Terry A."/>
            <person name="Pangilinan J."/>
            <person name="Kapitonov V."/>
            <person name="Jurka J."/>
            <person name="Salamov A."/>
            <person name="Shapiro H."/>
            <person name="Schmutz J."/>
            <person name="Grimwood J."/>
            <person name="Lindquist E."/>
            <person name="Lucas S."/>
            <person name="Grigoriev I.V."/>
            <person name="Schmitt R."/>
            <person name="Kirk D."/>
            <person name="Rokhsar D.S."/>
        </authorList>
    </citation>
    <scope>NUCLEOTIDE SEQUENCE [LARGE SCALE GENOMIC DNA]</scope>
    <source>
        <strain evidence="3">f. Nagariensis / Eve</strain>
    </source>
</reference>
<dbReference type="RefSeq" id="XP_002957211.1">
    <property type="nucleotide sequence ID" value="XM_002957165.1"/>
</dbReference>
<dbReference type="EMBL" id="GL378391">
    <property type="protein sequence ID" value="EFJ41709.1"/>
    <property type="molecule type" value="Genomic_DNA"/>
</dbReference>
<name>D8UEV8_VOLCA</name>
<accession>D8UEV8</accession>
<feature type="chain" id="PRO_5005672291" description="Nicastrin" evidence="1">
    <location>
        <begin position="21"/>
        <end position="926"/>
    </location>
</feature>
<dbReference type="OrthoDB" id="547094at2759"/>
<feature type="signal peptide" evidence="1">
    <location>
        <begin position="1"/>
        <end position="20"/>
    </location>
</feature>
<gene>
    <name evidence="2" type="ORF">VOLCADRAFT_98306</name>
</gene>
<evidence type="ECO:0000313" key="2">
    <source>
        <dbReference type="EMBL" id="EFJ41709.1"/>
    </source>
</evidence>
<dbReference type="KEGG" id="vcn:VOLCADRAFT_98306"/>
<organism evidence="3">
    <name type="scientific">Volvox carteri f. nagariensis</name>
    <dbReference type="NCBI Taxonomy" id="3068"/>
    <lineage>
        <taxon>Eukaryota</taxon>
        <taxon>Viridiplantae</taxon>
        <taxon>Chlorophyta</taxon>
        <taxon>core chlorophytes</taxon>
        <taxon>Chlorophyceae</taxon>
        <taxon>CS clade</taxon>
        <taxon>Chlamydomonadales</taxon>
        <taxon>Volvocaceae</taxon>
        <taxon>Volvox</taxon>
    </lineage>
</organism>
<proteinExistence type="predicted"/>
<keyword evidence="3" id="KW-1185">Reference proteome</keyword>
<evidence type="ECO:0000313" key="3">
    <source>
        <dbReference type="Proteomes" id="UP000001058"/>
    </source>
</evidence>
<dbReference type="AlphaFoldDB" id="D8UEV8"/>
<evidence type="ECO:0008006" key="4">
    <source>
        <dbReference type="Google" id="ProtNLM"/>
    </source>
</evidence>
<protein>
    <recommendedName>
        <fullName evidence="4">Nicastrin</fullName>
    </recommendedName>
</protein>
<dbReference type="GeneID" id="9626702"/>
<dbReference type="Proteomes" id="UP000001058">
    <property type="component" value="Unassembled WGS sequence"/>
</dbReference>